<evidence type="ECO:0000313" key="3">
    <source>
        <dbReference type="Proteomes" id="UP001605036"/>
    </source>
</evidence>
<accession>A0ABD1ZLE0</accession>
<sequence>MGTPILRCSVGHDIQPAFGAAPRSQPCLRRKRSAPSFSIASFNNLGLGLGLKSRGVSVHVKAKANDEEPESRGQQLWRKELQSSNSSFDLFDKEKLENSAIEEDIQRLARKQEVERILNTRSSGEGKSEEQNAFLGVVEKVLVADFFFILLSLAWLVAGVIGQSFFNSSKLIDSWLPLWSSVFQPALGIFMAGAIVSAFSKKEK</sequence>
<feature type="transmembrane region" description="Helical" evidence="1">
    <location>
        <begin position="141"/>
        <end position="166"/>
    </location>
</feature>
<dbReference type="AlphaFoldDB" id="A0ABD1ZLE0"/>
<keyword evidence="1" id="KW-1133">Transmembrane helix</keyword>
<dbReference type="EMBL" id="JBHFFA010000001">
    <property type="protein sequence ID" value="KAL2652135.1"/>
    <property type="molecule type" value="Genomic_DNA"/>
</dbReference>
<evidence type="ECO:0000256" key="1">
    <source>
        <dbReference type="SAM" id="Phobius"/>
    </source>
</evidence>
<organism evidence="2 3">
    <name type="scientific">Riccia fluitans</name>
    <dbReference type="NCBI Taxonomy" id="41844"/>
    <lineage>
        <taxon>Eukaryota</taxon>
        <taxon>Viridiplantae</taxon>
        <taxon>Streptophyta</taxon>
        <taxon>Embryophyta</taxon>
        <taxon>Marchantiophyta</taxon>
        <taxon>Marchantiopsida</taxon>
        <taxon>Marchantiidae</taxon>
        <taxon>Marchantiales</taxon>
        <taxon>Ricciaceae</taxon>
        <taxon>Riccia</taxon>
    </lineage>
</organism>
<keyword evidence="1" id="KW-0812">Transmembrane</keyword>
<comment type="caution">
    <text evidence="2">The sequence shown here is derived from an EMBL/GenBank/DDBJ whole genome shotgun (WGS) entry which is preliminary data.</text>
</comment>
<dbReference type="Proteomes" id="UP001605036">
    <property type="component" value="Unassembled WGS sequence"/>
</dbReference>
<gene>
    <name evidence="2" type="ORF">R1flu_020263</name>
</gene>
<feature type="transmembrane region" description="Helical" evidence="1">
    <location>
        <begin position="178"/>
        <end position="199"/>
    </location>
</feature>
<reference evidence="2 3" key="1">
    <citation type="submission" date="2024-09" db="EMBL/GenBank/DDBJ databases">
        <title>Chromosome-scale assembly of Riccia fluitans.</title>
        <authorList>
            <person name="Paukszto L."/>
            <person name="Sawicki J."/>
            <person name="Karawczyk K."/>
            <person name="Piernik-Szablinska J."/>
            <person name="Szczecinska M."/>
            <person name="Mazdziarz M."/>
        </authorList>
    </citation>
    <scope>NUCLEOTIDE SEQUENCE [LARGE SCALE GENOMIC DNA]</scope>
    <source>
        <strain evidence="2">Rf_01</strain>
        <tissue evidence="2">Aerial parts of the thallus</tissue>
    </source>
</reference>
<evidence type="ECO:0000313" key="2">
    <source>
        <dbReference type="EMBL" id="KAL2652135.1"/>
    </source>
</evidence>
<keyword evidence="3" id="KW-1185">Reference proteome</keyword>
<keyword evidence="1" id="KW-0472">Membrane</keyword>
<protein>
    <submittedName>
        <fullName evidence="2">Uncharacterized protein</fullName>
    </submittedName>
</protein>
<name>A0ABD1ZLE0_9MARC</name>
<proteinExistence type="predicted"/>